<evidence type="ECO:0000256" key="1">
    <source>
        <dbReference type="SAM" id="MobiDB-lite"/>
    </source>
</evidence>
<dbReference type="EMBL" id="NRDI02000002">
    <property type="protein sequence ID" value="KAI1519015.1"/>
    <property type="molecule type" value="Genomic_DNA"/>
</dbReference>
<dbReference type="Proteomes" id="UP000245464">
    <property type="component" value="Chromosome 2"/>
</dbReference>
<dbReference type="AlphaFoldDB" id="A0A317ANJ4"/>
<gene>
    <name evidence="3" type="ORF">Ptr86124_002143</name>
    <name evidence="2" type="ORF">PtrM4_065810</name>
</gene>
<organism evidence="2 4">
    <name type="scientific">Pyrenophora tritici-repentis</name>
    <dbReference type="NCBI Taxonomy" id="45151"/>
    <lineage>
        <taxon>Eukaryota</taxon>
        <taxon>Fungi</taxon>
        <taxon>Dikarya</taxon>
        <taxon>Ascomycota</taxon>
        <taxon>Pezizomycotina</taxon>
        <taxon>Dothideomycetes</taxon>
        <taxon>Pleosporomycetidae</taxon>
        <taxon>Pleosporales</taxon>
        <taxon>Pleosporineae</taxon>
        <taxon>Pleosporaceae</taxon>
        <taxon>Pyrenophora</taxon>
    </lineage>
</organism>
<reference evidence="5" key="4">
    <citation type="journal article" date="2022" name="Microb. Genom.">
        <title>A global pangenome for the wheat fungal pathogen Pyrenophora tritici-repentis and prediction of effector protein structural homology.</title>
        <authorList>
            <person name="Moolhuijzen P.M."/>
            <person name="See P.T."/>
            <person name="Shi G."/>
            <person name="Powell H.R."/>
            <person name="Cockram J."/>
            <person name="Jorgensen L.N."/>
            <person name="Benslimane H."/>
            <person name="Strelkov S.E."/>
            <person name="Turner J."/>
            <person name="Liu Z."/>
            <person name="Moffat C.S."/>
        </authorList>
    </citation>
    <scope>NUCLEOTIDE SEQUENCE [LARGE SCALE GENOMIC DNA]</scope>
</reference>
<keyword evidence="5" id="KW-1185">Reference proteome</keyword>
<reference evidence="2" key="1">
    <citation type="journal article" date="2018" name="BMC Genomics">
        <title>Comparative genomics of the wheat fungal pathogen Pyrenophora tritici-repentis reveals chromosomal variations and genome plasticity.</title>
        <authorList>
            <person name="Moolhuijzen P."/>
            <person name="See P.T."/>
            <person name="Hane J.K."/>
            <person name="Shi G."/>
            <person name="Liu Z."/>
            <person name="Oliver R.P."/>
            <person name="Moffat C.S."/>
        </authorList>
    </citation>
    <scope>NUCLEOTIDE SEQUENCE [LARGE SCALE GENOMIC DNA]</scope>
    <source>
        <strain evidence="2">M4</strain>
    </source>
</reference>
<dbReference type="EMBL" id="NQIK02000002">
    <property type="protein sequence ID" value="KAF7574957.1"/>
    <property type="molecule type" value="Genomic_DNA"/>
</dbReference>
<reference evidence="3" key="3">
    <citation type="journal article" date="2022" name="bioRxiv">
        <title>A global pangenome for the wheat fungal pathogen Pyrenophora tritici-repentis and prediction of effector protein structural homology.</title>
        <authorList>
            <person name="Moolhuijzen P."/>
            <person name="See P.T."/>
            <person name="Shi G."/>
            <person name="Powell H.R."/>
            <person name="Cockram J."/>
            <person name="Jorgensen L.N."/>
            <person name="Benslimane H."/>
            <person name="Strelkov S.E."/>
            <person name="Turner J."/>
            <person name="Liu Z."/>
            <person name="Moffat C.S."/>
        </authorList>
    </citation>
    <scope>NUCLEOTIDE SEQUENCE</scope>
    <source>
        <strain evidence="3">86-124</strain>
    </source>
</reference>
<comment type="caution">
    <text evidence="2">The sequence shown here is derived from an EMBL/GenBank/DDBJ whole genome shotgun (WGS) entry which is preliminary data.</text>
</comment>
<protein>
    <submittedName>
        <fullName evidence="2">Uncharacterized protein</fullName>
    </submittedName>
</protein>
<evidence type="ECO:0000313" key="3">
    <source>
        <dbReference type="EMBL" id="KAI1519015.1"/>
    </source>
</evidence>
<accession>A0A317ANJ4</accession>
<dbReference type="Proteomes" id="UP000249757">
    <property type="component" value="Unassembled WGS sequence"/>
</dbReference>
<name>A0A317ANJ4_9PLEO</name>
<evidence type="ECO:0000313" key="2">
    <source>
        <dbReference type="EMBL" id="KAF7574957.1"/>
    </source>
</evidence>
<proteinExistence type="predicted"/>
<reference evidence="3" key="2">
    <citation type="submission" date="2021-05" db="EMBL/GenBank/DDBJ databases">
        <authorList>
            <person name="Moolhuijzen P.M."/>
            <person name="Moffat C.S."/>
        </authorList>
    </citation>
    <scope>NUCLEOTIDE SEQUENCE</scope>
    <source>
        <strain evidence="3">86-124</strain>
    </source>
</reference>
<evidence type="ECO:0000313" key="5">
    <source>
        <dbReference type="Proteomes" id="UP000249757"/>
    </source>
</evidence>
<feature type="compositionally biased region" description="Polar residues" evidence="1">
    <location>
        <begin position="23"/>
        <end position="32"/>
    </location>
</feature>
<evidence type="ECO:0000313" key="4">
    <source>
        <dbReference type="Proteomes" id="UP000245464"/>
    </source>
</evidence>
<sequence>MPSPFERSWQLPGPGNSFVFDATASSQVTSDRSMAPPGPGSSQVLGEMEMGPPIFKLSHASSDLCSSGQGEAKGFVLSRAQNLDAYPDDQLGITGEPPRPANTSESPRPVNAFPITQRRTSPIPGLQTPASNTGMRSYSCAPVLNYQQTSASDSAFSPPWPCIMRSIEQDEASPQSSVAGDVLHESFGLPVRAHPVCRQSVIGRGTEVGKDDMANTATQACLRNTASQRSEEYEAPRRLSAVSGGVANSFTADSCEVTQRQDTQVKFRCMRCQIAFLEEKLGTLRDQVADSESELRLLLGAVGLSDT</sequence>
<feature type="region of interest" description="Disordered" evidence="1">
    <location>
        <begin position="23"/>
        <end position="47"/>
    </location>
</feature>